<dbReference type="PANTHER" id="PTHR33050:SF7">
    <property type="entry name" value="RIBONUCLEASE H"/>
    <property type="match status" value="1"/>
</dbReference>
<dbReference type="OrthoDB" id="443669at2759"/>
<evidence type="ECO:0000313" key="2">
    <source>
        <dbReference type="EMBL" id="CAE7389270.1"/>
    </source>
</evidence>
<dbReference type="SUPFAM" id="SSF56672">
    <property type="entry name" value="DNA/RNA polymerases"/>
    <property type="match status" value="1"/>
</dbReference>
<dbReference type="InterPro" id="IPR043502">
    <property type="entry name" value="DNA/RNA_pol_sf"/>
</dbReference>
<feature type="transmembrane region" description="Helical" evidence="1">
    <location>
        <begin position="178"/>
        <end position="201"/>
    </location>
</feature>
<keyword evidence="1" id="KW-0812">Transmembrane</keyword>
<name>A0A812QK70_SYMPI</name>
<keyword evidence="1" id="KW-0472">Membrane</keyword>
<gene>
    <name evidence="2" type="ORF">SPIL2461_LOCUS9539</name>
</gene>
<dbReference type="PANTHER" id="PTHR33050">
    <property type="entry name" value="REVERSE TRANSCRIPTASE DOMAIN-CONTAINING PROTEIN"/>
    <property type="match status" value="1"/>
</dbReference>
<dbReference type="InterPro" id="IPR052055">
    <property type="entry name" value="Hepadnavirus_pol/RT"/>
</dbReference>
<protein>
    <submittedName>
        <fullName evidence="2">Uncharacterized protein</fullName>
    </submittedName>
</protein>
<comment type="caution">
    <text evidence="2">The sequence shown here is derived from an EMBL/GenBank/DDBJ whole genome shotgun (WGS) entry which is preliminary data.</text>
</comment>
<dbReference type="AlphaFoldDB" id="A0A812QK70"/>
<accession>A0A812QK70</accession>
<keyword evidence="3" id="KW-1185">Reference proteome</keyword>
<sequence>FDSDIPASGCLLPAPPSEHTFALDLAICQGNWQGAESDPASLQELIQAEEDAGFAREFFSWEAAQAHFGSDRVAVGRVNIVHVPGKKPRLVVDSSVCRTNQACRVPEKSCLPSLGDIRSAFPLREDIEEASAFSADIRSAHKTVRIREKDQGLLGFRQQERLLFYQVAPFGAVFSSHWFARVVFLGASVVLCFFACFGIPISWPKLQMGCRITWIGWELNFSAGGFRLPRDKREKAIALLEACFSGRHVSKKHLDKVLGLMQWILQCAPELRPWLCCLYDDMRARRSSLKLTFVLCPFHLAEFGFGWLILHLPGVSCPSPAERCSAFCSGGAKTLGLGVLWLCHLFCPSKVRQMPSEGNACGVGGWLRVGATQCFWFLERFAPDFRSLGIPVKDDANLDISSYETLAQGFLLVLLLRTVSGGRLRVKLPALSDNVGAESVINRLYTSKQPLALFVQRLAMWACAHAVSLACSHIAGEKNVEADALSRWDESCPTPHTFGDGVRVRISLPSFWQVQLQPQLLPADTFLQWRLPQQSGPLMKRKCRSSQPLAIGCFALLRGQAGPLCSSGPRGRANSVQL</sequence>
<evidence type="ECO:0000256" key="1">
    <source>
        <dbReference type="SAM" id="Phobius"/>
    </source>
</evidence>
<reference evidence="2" key="1">
    <citation type="submission" date="2021-02" db="EMBL/GenBank/DDBJ databases">
        <authorList>
            <person name="Dougan E. K."/>
            <person name="Rhodes N."/>
            <person name="Thang M."/>
            <person name="Chan C."/>
        </authorList>
    </citation>
    <scope>NUCLEOTIDE SEQUENCE</scope>
</reference>
<dbReference type="EMBL" id="CAJNIZ010016721">
    <property type="protein sequence ID" value="CAE7389270.1"/>
    <property type="molecule type" value="Genomic_DNA"/>
</dbReference>
<organism evidence="2 3">
    <name type="scientific">Symbiodinium pilosum</name>
    <name type="common">Dinoflagellate</name>
    <dbReference type="NCBI Taxonomy" id="2952"/>
    <lineage>
        <taxon>Eukaryota</taxon>
        <taxon>Sar</taxon>
        <taxon>Alveolata</taxon>
        <taxon>Dinophyceae</taxon>
        <taxon>Suessiales</taxon>
        <taxon>Symbiodiniaceae</taxon>
        <taxon>Symbiodinium</taxon>
    </lineage>
</organism>
<evidence type="ECO:0000313" key="3">
    <source>
        <dbReference type="Proteomes" id="UP000649617"/>
    </source>
</evidence>
<keyword evidence="1" id="KW-1133">Transmembrane helix</keyword>
<feature type="non-terminal residue" evidence="2">
    <location>
        <position position="578"/>
    </location>
</feature>
<proteinExistence type="predicted"/>
<dbReference type="Proteomes" id="UP000649617">
    <property type="component" value="Unassembled WGS sequence"/>
</dbReference>